<evidence type="ECO:0000256" key="4">
    <source>
        <dbReference type="PROSITE-ProRule" id="PRU01100"/>
    </source>
</evidence>
<dbReference type="PANTHER" id="PTHR40079">
    <property type="entry name" value="MANNAN ENDO-1,4-BETA-MANNOSIDASE E-RELATED"/>
    <property type="match status" value="1"/>
</dbReference>
<reference evidence="7 8" key="1">
    <citation type="journal article" date="2019" name="Sci. Rep.">
        <title>Comparative genomics of chytrid fungi reveal insights into the obligate biotrophic and pathogenic lifestyle of Synchytrium endobioticum.</title>
        <authorList>
            <person name="van de Vossenberg B.T.L.H."/>
            <person name="Warris S."/>
            <person name="Nguyen H.D.T."/>
            <person name="van Gent-Pelzer M.P.E."/>
            <person name="Joly D.L."/>
            <person name="van de Geest H.C."/>
            <person name="Bonants P.J.M."/>
            <person name="Smith D.S."/>
            <person name="Levesque C.A."/>
            <person name="van der Lee T.A.J."/>
        </authorList>
    </citation>
    <scope>NUCLEOTIDE SEQUENCE [LARGE SCALE GENOMIC DNA]</scope>
    <source>
        <strain evidence="7 8">JEL517</strain>
    </source>
</reference>
<accession>A0A507C7D7</accession>
<dbReference type="GeneID" id="42003616"/>
<keyword evidence="8" id="KW-1185">Reference proteome</keyword>
<feature type="domain" description="GH26" evidence="6">
    <location>
        <begin position="45"/>
        <end position="378"/>
    </location>
</feature>
<dbReference type="AlphaFoldDB" id="A0A507C7D7"/>
<dbReference type="Pfam" id="PF02156">
    <property type="entry name" value="Glyco_hydro_26"/>
    <property type="match status" value="1"/>
</dbReference>
<keyword evidence="2 4" id="KW-0378">Hydrolase</keyword>
<dbReference type="GO" id="GO:0006080">
    <property type="term" value="P:substituted mannan metabolic process"/>
    <property type="evidence" value="ECO:0007669"/>
    <property type="project" value="InterPro"/>
</dbReference>
<evidence type="ECO:0000256" key="5">
    <source>
        <dbReference type="SAM" id="SignalP"/>
    </source>
</evidence>
<dbReference type="Gene3D" id="3.20.20.80">
    <property type="entry name" value="Glycosidases"/>
    <property type="match status" value="1"/>
</dbReference>
<sequence length="466" mass="51443">MARIPLILLLLSSLQLACHAYIPTASTLVGVLLALSSYRISCLAAPAASTLGLLEPANGVYLMIWPDTEVTPYQADTPSLINQRLGQRVPVWHFAQNIPTLTQSGTPGVSVNVGIDTKINTTFLELTYSDAMIFLTVYPFLTGDMNAVNDTDIAALATQCAQLNAAGRKIFLRLAPEMNGGWYPWGQKPSVYVPWWRKVVTAVRAQAPNTAFVWSPNVRGQGGFALASWVHPLGTDYNLMDTNKDGVVNGTDDPYGPFYPGDDYVDWVGLSLYYYGTSYPYHFNTLPPDYWFVQSLQGFGAFDFYQTYSVQHNKPFACSECSSTFFAAQPVGSSLVNVPPGPGELAIKRSLSKNKDVHRNQKRGLFEFRKKEDDTFRDFQILNQSNPNNLLPQFLTDLQAASSKINFIWANYSPPPVVPAPLPANSTPGDHIATILGMNSGHSSLRTIVQRYGAYFAMFVATWMLS</sequence>
<comment type="caution">
    <text evidence="7">The sequence shown here is derived from an EMBL/GenBank/DDBJ whole genome shotgun (WGS) entry which is preliminary data.</text>
</comment>
<organism evidence="7 8">
    <name type="scientific">Synchytrium microbalum</name>
    <dbReference type="NCBI Taxonomy" id="1806994"/>
    <lineage>
        <taxon>Eukaryota</taxon>
        <taxon>Fungi</taxon>
        <taxon>Fungi incertae sedis</taxon>
        <taxon>Chytridiomycota</taxon>
        <taxon>Chytridiomycota incertae sedis</taxon>
        <taxon>Chytridiomycetes</taxon>
        <taxon>Synchytriales</taxon>
        <taxon>Synchytriaceae</taxon>
        <taxon>Synchytrium</taxon>
    </lineage>
</organism>
<feature type="chain" id="PRO_5021287308" evidence="5">
    <location>
        <begin position="21"/>
        <end position="466"/>
    </location>
</feature>
<keyword evidence="3 4" id="KW-0326">Glycosidase</keyword>
<dbReference type="PROSITE" id="PS51764">
    <property type="entry name" value="GH26"/>
    <property type="match status" value="1"/>
</dbReference>
<gene>
    <name evidence="7" type="ORF">SmJEL517_g02391</name>
</gene>
<evidence type="ECO:0000256" key="1">
    <source>
        <dbReference type="ARBA" id="ARBA00007754"/>
    </source>
</evidence>
<dbReference type="RefSeq" id="XP_031025634.1">
    <property type="nucleotide sequence ID" value="XM_031168319.1"/>
</dbReference>
<protein>
    <submittedName>
        <fullName evidence="7">Mannan endo-1,4-beta-mannosidase</fullName>
    </submittedName>
</protein>
<evidence type="ECO:0000313" key="8">
    <source>
        <dbReference type="Proteomes" id="UP000319731"/>
    </source>
</evidence>
<proteinExistence type="inferred from homology"/>
<dbReference type="EMBL" id="QEAO01000010">
    <property type="protein sequence ID" value="TPX35049.1"/>
    <property type="molecule type" value="Genomic_DNA"/>
</dbReference>
<dbReference type="InterPro" id="IPR000805">
    <property type="entry name" value="Glyco_hydro_26"/>
</dbReference>
<evidence type="ECO:0000256" key="2">
    <source>
        <dbReference type="ARBA" id="ARBA00022801"/>
    </source>
</evidence>
<dbReference type="GO" id="GO:0016985">
    <property type="term" value="F:mannan endo-1,4-beta-mannosidase activity"/>
    <property type="evidence" value="ECO:0007669"/>
    <property type="project" value="InterPro"/>
</dbReference>
<feature type="active site" description="Proton donor" evidence="4">
    <location>
        <position position="177"/>
    </location>
</feature>
<feature type="active site" description="Nucleophile" evidence="4">
    <location>
        <position position="320"/>
    </location>
</feature>
<dbReference type="SUPFAM" id="SSF51445">
    <property type="entry name" value="(Trans)glycosidases"/>
    <property type="match status" value="1"/>
</dbReference>
<name>A0A507C7D7_9FUNG</name>
<dbReference type="Proteomes" id="UP000319731">
    <property type="component" value="Unassembled WGS sequence"/>
</dbReference>
<evidence type="ECO:0000313" key="7">
    <source>
        <dbReference type="EMBL" id="TPX35049.1"/>
    </source>
</evidence>
<dbReference type="InterPro" id="IPR017853">
    <property type="entry name" value="GH"/>
</dbReference>
<keyword evidence="5" id="KW-0732">Signal</keyword>
<dbReference type="OrthoDB" id="428177at2759"/>
<dbReference type="PANTHER" id="PTHR40079:SF4">
    <property type="entry name" value="GH26 DOMAIN-CONTAINING PROTEIN-RELATED"/>
    <property type="match status" value="1"/>
</dbReference>
<comment type="similarity">
    <text evidence="1 4">Belongs to the glycosyl hydrolase 26 family.</text>
</comment>
<dbReference type="InterPro" id="IPR022790">
    <property type="entry name" value="GH26_dom"/>
</dbReference>
<evidence type="ECO:0000256" key="3">
    <source>
        <dbReference type="ARBA" id="ARBA00023295"/>
    </source>
</evidence>
<evidence type="ECO:0000259" key="6">
    <source>
        <dbReference type="PROSITE" id="PS51764"/>
    </source>
</evidence>
<feature type="signal peptide" evidence="5">
    <location>
        <begin position="1"/>
        <end position="20"/>
    </location>
</feature>